<dbReference type="AlphaFoldDB" id="A0A0A9BKX7"/>
<name>A0A0A9BKX7_ARUDO</name>
<reference evidence="2" key="2">
    <citation type="journal article" date="2015" name="Data Brief">
        <title>Shoot transcriptome of the giant reed, Arundo donax.</title>
        <authorList>
            <person name="Barrero R.A."/>
            <person name="Guerrero F.D."/>
            <person name="Moolhuijzen P."/>
            <person name="Goolsby J.A."/>
            <person name="Tidwell J."/>
            <person name="Bellgard S.E."/>
            <person name="Bellgard M.I."/>
        </authorList>
    </citation>
    <scope>NUCLEOTIDE SEQUENCE</scope>
    <source>
        <tissue evidence="2">Shoot tissue taken approximately 20 cm above the soil surface</tissue>
    </source>
</reference>
<keyword evidence="1" id="KW-1133">Transmembrane helix</keyword>
<feature type="transmembrane region" description="Helical" evidence="1">
    <location>
        <begin position="29"/>
        <end position="49"/>
    </location>
</feature>
<sequence length="50" mass="5438">MAVPSLILLPSHLVAFTQCSLIISSMENIMHWTLTSLLGIPASYIVVILV</sequence>
<proteinExistence type="predicted"/>
<accession>A0A0A9BKX7</accession>
<keyword evidence="1" id="KW-0812">Transmembrane</keyword>
<keyword evidence="1" id="KW-0472">Membrane</keyword>
<evidence type="ECO:0000256" key="1">
    <source>
        <dbReference type="SAM" id="Phobius"/>
    </source>
</evidence>
<evidence type="ECO:0000313" key="2">
    <source>
        <dbReference type="EMBL" id="JAD62818.1"/>
    </source>
</evidence>
<dbReference type="EMBL" id="GBRH01235077">
    <property type="protein sequence ID" value="JAD62818.1"/>
    <property type="molecule type" value="Transcribed_RNA"/>
</dbReference>
<reference evidence="2" key="1">
    <citation type="submission" date="2014-09" db="EMBL/GenBank/DDBJ databases">
        <authorList>
            <person name="Magalhaes I.L.F."/>
            <person name="Oliveira U."/>
            <person name="Santos F.R."/>
            <person name="Vidigal T.H.D.A."/>
            <person name="Brescovit A.D."/>
            <person name="Santos A.J."/>
        </authorList>
    </citation>
    <scope>NUCLEOTIDE SEQUENCE</scope>
    <source>
        <tissue evidence="2">Shoot tissue taken approximately 20 cm above the soil surface</tissue>
    </source>
</reference>
<organism evidence="2">
    <name type="scientific">Arundo donax</name>
    <name type="common">Giant reed</name>
    <name type="synonym">Donax arundinaceus</name>
    <dbReference type="NCBI Taxonomy" id="35708"/>
    <lineage>
        <taxon>Eukaryota</taxon>
        <taxon>Viridiplantae</taxon>
        <taxon>Streptophyta</taxon>
        <taxon>Embryophyta</taxon>
        <taxon>Tracheophyta</taxon>
        <taxon>Spermatophyta</taxon>
        <taxon>Magnoliopsida</taxon>
        <taxon>Liliopsida</taxon>
        <taxon>Poales</taxon>
        <taxon>Poaceae</taxon>
        <taxon>PACMAD clade</taxon>
        <taxon>Arundinoideae</taxon>
        <taxon>Arundineae</taxon>
        <taxon>Arundo</taxon>
    </lineage>
</organism>
<protein>
    <submittedName>
        <fullName evidence="2">Uncharacterized protein</fullName>
    </submittedName>
</protein>